<dbReference type="WBParaSite" id="Hba_01693">
    <property type="protein sequence ID" value="Hba_01693"/>
    <property type="gene ID" value="Hba_01693"/>
</dbReference>
<dbReference type="Proteomes" id="UP000095283">
    <property type="component" value="Unplaced"/>
</dbReference>
<name>A0A1I7WAI7_HETBA</name>
<accession>A0A1I7WAI7</accession>
<dbReference type="AlphaFoldDB" id="A0A1I7WAI7"/>
<protein>
    <submittedName>
        <fullName evidence="2">UTRA domain-containing protein</fullName>
    </submittedName>
</protein>
<organism evidence="1 2">
    <name type="scientific">Heterorhabditis bacteriophora</name>
    <name type="common">Entomopathogenic nematode worm</name>
    <dbReference type="NCBI Taxonomy" id="37862"/>
    <lineage>
        <taxon>Eukaryota</taxon>
        <taxon>Metazoa</taxon>
        <taxon>Ecdysozoa</taxon>
        <taxon>Nematoda</taxon>
        <taxon>Chromadorea</taxon>
        <taxon>Rhabditida</taxon>
        <taxon>Rhabditina</taxon>
        <taxon>Rhabditomorpha</taxon>
        <taxon>Strongyloidea</taxon>
        <taxon>Heterorhabditidae</taxon>
        <taxon>Heterorhabditis</taxon>
    </lineage>
</organism>
<keyword evidence="1" id="KW-1185">Reference proteome</keyword>
<reference evidence="2" key="1">
    <citation type="submission" date="2016-11" db="UniProtKB">
        <authorList>
            <consortium name="WormBaseParasite"/>
        </authorList>
    </citation>
    <scope>IDENTIFICATION</scope>
</reference>
<evidence type="ECO:0000313" key="1">
    <source>
        <dbReference type="Proteomes" id="UP000095283"/>
    </source>
</evidence>
<sequence length="54" mass="6330">MLFVYRLIRNADFTDHSSIFVMHELSDPFSLDQDPLPAVRIRTYSGFIITNKLK</sequence>
<evidence type="ECO:0000313" key="2">
    <source>
        <dbReference type="WBParaSite" id="Hba_01693"/>
    </source>
</evidence>
<proteinExistence type="predicted"/>